<name>A0ABV2N234_9HYPH</name>
<dbReference type="SMART" id="SM00382">
    <property type="entry name" value="AAA"/>
    <property type="match status" value="1"/>
</dbReference>
<evidence type="ECO:0000313" key="7">
    <source>
        <dbReference type="EMBL" id="MET3791948.1"/>
    </source>
</evidence>
<evidence type="ECO:0000256" key="5">
    <source>
        <dbReference type="RuleBase" id="RU369116"/>
    </source>
</evidence>
<dbReference type="CDD" id="cd03294">
    <property type="entry name" value="ABC_Pro_Gly_Betaine"/>
    <property type="match status" value="1"/>
</dbReference>
<dbReference type="InterPro" id="IPR005892">
    <property type="entry name" value="Gly-betaine_transp_ATP-bd"/>
</dbReference>
<dbReference type="InterPro" id="IPR003593">
    <property type="entry name" value="AAA+_ATPase"/>
</dbReference>
<dbReference type="Proteomes" id="UP001549076">
    <property type="component" value="Unassembled WGS sequence"/>
</dbReference>
<reference evidence="7 8" key="1">
    <citation type="submission" date="2024-06" db="EMBL/GenBank/DDBJ databases">
        <title>Genomic Encyclopedia of Type Strains, Phase IV (KMG-IV): sequencing the most valuable type-strain genomes for metagenomic binning, comparative biology and taxonomic classification.</title>
        <authorList>
            <person name="Goeker M."/>
        </authorList>
    </citation>
    <scope>NUCLEOTIDE SEQUENCE [LARGE SCALE GENOMIC DNA]</scope>
    <source>
        <strain evidence="7 8">DSM 27865</strain>
    </source>
</reference>
<gene>
    <name evidence="7" type="ORF">ABID37_002158</name>
</gene>
<keyword evidence="4 5" id="KW-0067">ATP-binding</keyword>
<dbReference type="InterPro" id="IPR003439">
    <property type="entry name" value="ABC_transporter-like_ATP-bd"/>
</dbReference>
<dbReference type="EC" id="7.6.2.9" evidence="5"/>
<evidence type="ECO:0000313" key="8">
    <source>
        <dbReference type="Proteomes" id="UP001549076"/>
    </source>
</evidence>
<organism evidence="7 8">
    <name type="scientific">Aquamicrobium terrae</name>
    <dbReference type="NCBI Taxonomy" id="1324945"/>
    <lineage>
        <taxon>Bacteria</taxon>
        <taxon>Pseudomonadati</taxon>
        <taxon>Pseudomonadota</taxon>
        <taxon>Alphaproteobacteria</taxon>
        <taxon>Hyphomicrobiales</taxon>
        <taxon>Phyllobacteriaceae</taxon>
        <taxon>Aquamicrobium</taxon>
    </lineage>
</organism>
<dbReference type="InterPro" id="IPR017871">
    <property type="entry name" value="ABC_transporter-like_CS"/>
</dbReference>
<evidence type="ECO:0000256" key="2">
    <source>
        <dbReference type="ARBA" id="ARBA00022448"/>
    </source>
</evidence>
<evidence type="ECO:0000259" key="6">
    <source>
        <dbReference type="PROSITE" id="PS50893"/>
    </source>
</evidence>
<dbReference type="NCBIfam" id="TIGR01186">
    <property type="entry name" value="proV"/>
    <property type="match status" value="1"/>
</dbReference>
<dbReference type="InterPro" id="IPR051921">
    <property type="entry name" value="ABC_osmolyte_uptake_ATP-bind"/>
</dbReference>
<dbReference type="PROSITE" id="PS00211">
    <property type="entry name" value="ABC_TRANSPORTER_1"/>
    <property type="match status" value="1"/>
</dbReference>
<dbReference type="PANTHER" id="PTHR43869">
    <property type="entry name" value="GLYCINE BETAINE/PROLINE BETAINE TRANSPORT SYSTEM ATP-BINDING PROTEIN PROV"/>
    <property type="match status" value="1"/>
</dbReference>
<keyword evidence="8" id="KW-1185">Reference proteome</keyword>
<keyword evidence="3 5" id="KW-0547">Nucleotide-binding</keyword>
<dbReference type="PROSITE" id="PS50893">
    <property type="entry name" value="ABC_TRANSPORTER_2"/>
    <property type="match status" value="1"/>
</dbReference>
<feature type="domain" description="ABC transporter" evidence="6">
    <location>
        <begin position="43"/>
        <end position="279"/>
    </location>
</feature>
<keyword evidence="2 5" id="KW-0813">Transport</keyword>
<dbReference type="RefSeq" id="WP_354194489.1">
    <property type="nucleotide sequence ID" value="NZ_JBEPML010000006.1"/>
</dbReference>
<dbReference type="GO" id="GO:0005524">
    <property type="term" value="F:ATP binding"/>
    <property type="evidence" value="ECO:0007669"/>
    <property type="project" value="UniProtKB-KW"/>
</dbReference>
<keyword evidence="5" id="KW-1003">Cell membrane</keyword>
<proteinExistence type="inferred from homology"/>
<evidence type="ECO:0000256" key="3">
    <source>
        <dbReference type="ARBA" id="ARBA00022741"/>
    </source>
</evidence>
<comment type="subcellular location">
    <subcellularLocation>
        <location evidence="5">Cell inner membrane</location>
        <topology evidence="5">Peripheral membrane protein</topology>
    </subcellularLocation>
</comment>
<dbReference type="Gene3D" id="3.40.50.300">
    <property type="entry name" value="P-loop containing nucleotide triphosphate hydrolases"/>
    <property type="match status" value="1"/>
</dbReference>
<protein>
    <recommendedName>
        <fullName evidence="5">Quaternary amine transport ATP-binding protein</fullName>
        <ecNumber evidence="5">7.6.2.9</ecNumber>
    </recommendedName>
</protein>
<dbReference type="Pfam" id="PF00005">
    <property type="entry name" value="ABC_tran"/>
    <property type="match status" value="1"/>
</dbReference>
<keyword evidence="5" id="KW-0997">Cell inner membrane</keyword>
<comment type="subunit">
    <text evidence="5">The complex is probably composed of two ATP-binding proteins, two transmembrane proteins and a solute-binding protein.</text>
</comment>
<evidence type="ECO:0000256" key="4">
    <source>
        <dbReference type="ARBA" id="ARBA00022840"/>
    </source>
</evidence>
<dbReference type="SUPFAM" id="SSF52540">
    <property type="entry name" value="P-loop containing nucleoside triphosphate hydrolases"/>
    <property type="match status" value="1"/>
</dbReference>
<comment type="caution">
    <text evidence="7">The sequence shown here is derived from an EMBL/GenBank/DDBJ whole genome shotgun (WGS) entry which is preliminary data.</text>
</comment>
<dbReference type="PANTHER" id="PTHR43869:SF1">
    <property type="entry name" value="GLYCINE BETAINE_PROLINE BETAINE TRANSPORT SYSTEM ATP-BINDING PROTEIN PROV"/>
    <property type="match status" value="1"/>
</dbReference>
<comment type="catalytic activity">
    <reaction evidence="5">
        <text>a quaternary ammonium(out) + ATP + H2O = a quaternary ammonium(in) + ADP + phosphate + H(+)</text>
        <dbReference type="Rhea" id="RHEA:11036"/>
        <dbReference type="ChEBI" id="CHEBI:15377"/>
        <dbReference type="ChEBI" id="CHEBI:15378"/>
        <dbReference type="ChEBI" id="CHEBI:30616"/>
        <dbReference type="ChEBI" id="CHEBI:35267"/>
        <dbReference type="ChEBI" id="CHEBI:43474"/>
        <dbReference type="ChEBI" id="CHEBI:456216"/>
    </reaction>
</comment>
<comment type="similarity">
    <text evidence="1 5">Belongs to the ABC transporter superfamily.</text>
</comment>
<dbReference type="InterPro" id="IPR027417">
    <property type="entry name" value="P-loop_NTPase"/>
</dbReference>
<dbReference type="EMBL" id="JBEPML010000006">
    <property type="protein sequence ID" value="MET3791948.1"/>
    <property type="molecule type" value="Genomic_DNA"/>
</dbReference>
<keyword evidence="5" id="KW-0472">Membrane</keyword>
<evidence type="ECO:0000256" key="1">
    <source>
        <dbReference type="ARBA" id="ARBA00005417"/>
    </source>
</evidence>
<accession>A0ABV2N234</accession>
<sequence>MHGTQTPEPPTSSQSARRIEVRGVSKAFGTNAGEALELARQGVSKGDILKRTGAVLAINNVSFSVEAGEIFVVMGLSGSGKSTLVRCLNRLHDPSVGSIEIDGEDIVNVSEDRLRELRLGKITMVFQHFALLPHRTVAENVEYGLKMRGMAKAERREKALKALENVGLAGWGDRYPSNLSGGMQQRVGLARALALDPEILLMDEPFSALDPLIRRDMQGELMELQRRYRTTIIFITHDLNEALTLGDHVAVMKDGRLAQVGRPAEIVLNPADDYVAAFTRDIDRGRVLPVRTAIRSTDDPAALQELVEKGAVTIEGSRPLHEAFSLASEGGPIVVLGAEGRPEGRVDAADIASVLAGDQAEQDPSRQGRQ</sequence>